<dbReference type="InterPro" id="IPR007197">
    <property type="entry name" value="rSAM"/>
</dbReference>
<keyword evidence="4" id="KW-0408">Iron</keyword>
<dbReference type="PANTHER" id="PTHR43432">
    <property type="entry name" value="SLR0285 PROTEIN"/>
    <property type="match status" value="1"/>
</dbReference>
<dbReference type="PANTHER" id="PTHR43432:SF3">
    <property type="entry name" value="SLR0285 PROTEIN"/>
    <property type="match status" value="1"/>
</dbReference>
<keyword evidence="2" id="KW-0068">Autocatalytic cleavage</keyword>
<dbReference type="Gene3D" id="2.170.16.10">
    <property type="entry name" value="Hedgehog/Intein (Hint) domain"/>
    <property type="match status" value="1"/>
</dbReference>
<sequence>MRWQGQQLDATDAAALPGLESYGGFVRSVTTPEFAGMTFHEVMAKSALNHVPSVSAMPFDWTVNPYRGCSHACSYCLAPDTLVLKSDGRQVPISSLTPGDQIIGTQESGAYRRYVPTTVRAAWRTRKRAYRVTLADGTELVASGDHRFLTERGWKYVIGASGGVPQRPHLTLNNRLLGFGAGSAVSVASETTDYQSGYLSGMIRGDRMILHKAYADGRRTRRIHRFRLALADEEALDRTRQYLASSGVVTHTRPFSAATPHRREMTAIHTARASDVTTIEAIIAEPVARTTDWHAGFLGGIFDAEGSCSRGILRISNKDEDIIRLTCEALDACGVTYVVEPPRPNGVRAIRVTGGLPARQRVFTFGDPAITRKRLIAGTAVKTAVDLRIVTIEDLGVEIDMVDITTGTGDFIANGVISHNCFARGTHEYLELDAGHDFDSQIVVKVNVADVLRRELAKPAWRRETVALGTNTDPYQRAEGRYRLMPEIIGALTDSGTPFSLLTKGTLLRRDLPLLQEASASVEVSLAMSIAVFDDTLQKLVEPGTPSAAARLETVRAATAAGFRVTVFLMPILPHLTDSIAALDHALSRIKDAGAARVVFGALHLRPGAKQWFLQWLEREHPELVSSYRGLYPGVTATAPKAYRVWLAKRVRPLLRVYRLNGEAEDDAPPRATAAGAAARAAVVTTTRGRRAGVAFAADPGRLF</sequence>
<dbReference type="Pfam" id="PF04055">
    <property type="entry name" value="Radical_SAM"/>
    <property type="match status" value="1"/>
</dbReference>
<evidence type="ECO:0000259" key="6">
    <source>
        <dbReference type="SMART" id="SM00305"/>
    </source>
</evidence>
<accession>A0ABM8DV30</accession>
<dbReference type="SMART" id="SM00305">
    <property type="entry name" value="HintC"/>
    <property type="match status" value="1"/>
</dbReference>
<dbReference type="InterPro" id="IPR027434">
    <property type="entry name" value="Homing_endonucl"/>
</dbReference>
<organism evidence="8 9">
    <name type="scientific">Microbacterium terricola</name>
    <dbReference type="NCBI Taxonomy" id="344163"/>
    <lineage>
        <taxon>Bacteria</taxon>
        <taxon>Bacillati</taxon>
        <taxon>Actinomycetota</taxon>
        <taxon>Actinomycetes</taxon>
        <taxon>Micrococcales</taxon>
        <taxon>Microbacteriaceae</taxon>
        <taxon>Microbacterium</taxon>
    </lineage>
</organism>
<dbReference type="CDD" id="cd01335">
    <property type="entry name" value="Radical_SAM"/>
    <property type="match status" value="1"/>
</dbReference>
<proteinExistence type="predicted"/>
<dbReference type="PROSITE" id="PS50817">
    <property type="entry name" value="INTEIN_N_TER"/>
    <property type="match status" value="1"/>
</dbReference>
<dbReference type="InterPro" id="IPR006141">
    <property type="entry name" value="Intein_N"/>
</dbReference>
<evidence type="ECO:0000313" key="9">
    <source>
        <dbReference type="Proteomes" id="UP001317779"/>
    </source>
</evidence>
<dbReference type="NCBIfam" id="TIGR01445">
    <property type="entry name" value="intein_Nterm"/>
    <property type="match status" value="1"/>
</dbReference>
<reference evidence="8 9" key="1">
    <citation type="submission" date="2022-12" db="EMBL/GenBank/DDBJ databases">
        <title>Microbacterium terricola strain KV-448 chromosome, complete genome.</title>
        <authorList>
            <person name="Oshima T."/>
            <person name="Moriya T."/>
            <person name="Bessho Y."/>
        </authorList>
    </citation>
    <scope>NUCLEOTIDE SEQUENCE [LARGE SCALE GENOMIC DNA]</scope>
    <source>
        <strain evidence="8 9">KV-448</strain>
    </source>
</reference>
<dbReference type="SMART" id="SM00306">
    <property type="entry name" value="HintN"/>
    <property type="match status" value="1"/>
</dbReference>
<dbReference type="PROSITE" id="PS50818">
    <property type="entry name" value="INTEIN_C_TER"/>
    <property type="match status" value="1"/>
</dbReference>
<dbReference type="InterPro" id="IPR040086">
    <property type="entry name" value="MJ0683-like"/>
</dbReference>
<evidence type="ECO:0000256" key="5">
    <source>
        <dbReference type="ARBA" id="ARBA00023014"/>
    </source>
</evidence>
<dbReference type="InterPro" id="IPR030934">
    <property type="entry name" value="Intein_C"/>
</dbReference>
<dbReference type="EMBL" id="AP027141">
    <property type="protein sequence ID" value="BDV29481.1"/>
    <property type="molecule type" value="Genomic_DNA"/>
</dbReference>
<feature type="domain" description="Hint" evidence="7">
    <location>
        <begin position="74"/>
        <end position="166"/>
    </location>
</feature>
<evidence type="ECO:0000256" key="4">
    <source>
        <dbReference type="ARBA" id="ARBA00023004"/>
    </source>
</evidence>
<dbReference type="InterPro" id="IPR036844">
    <property type="entry name" value="Hint_dom_sf"/>
</dbReference>
<dbReference type="NCBIfam" id="NF038135">
    <property type="entry name" value="rSAM_Rv2578c"/>
    <property type="match status" value="1"/>
</dbReference>
<protein>
    <submittedName>
        <fullName evidence="8">Radical SAM protein</fullName>
    </submittedName>
</protein>
<dbReference type="InterPro" id="IPR058240">
    <property type="entry name" value="rSAM_sf"/>
</dbReference>
<dbReference type="InterPro" id="IPR003587">
    <property type="entry name" value="Hint_dom_N"/>
</dbReference>
<dbReference type="Proteomes" id="UP001317779">
    <property type="component" value="Chromosome"/>
</dbReference>
<gene>
    <name evidence="8" type="ORF">Microterr_01410</name>
</gene>
<keyword evidence="5" id="KW-0411">Iron-sulfur</keyword>
<dbReference type="InterPro" id="IPR003586">
    <property type="entry name" value="Hint_dom_C"/>
</dbReference>
<keyword evidence="1" id="KW-0479">Metal-binding</keyword>
<evidence type="ECO:0000256" key="2">
    <source>
        <dbReference type="ARBA" id="ARBA00022813"/>
    </source>
</evidence>
<name>A0ABM8DV30_9MICO</name>
<dbReference type="RefSeq" id="WP_263796722.1">
    <property type="nucleotide sequence ID" value="NZ_AP027141.1"/>
</dbReference>
<keyword evidence="3" id="KW-0651">Protein splicing</keyword>
<dbReference type="SUPFAM" id="SSF51294">
    <property type="entry name" value="Hedgehog/intein (Hint) domain"/>
    <property type="match status" value="1"/>
</dbReference>
<dbReference type="SUPFAM" id="SSF102114">
    <property type="entry name" value="Radical SAM enzymes"/>
    <property type="match status" value="1"/>
</dbReference>
<dbReference type="SUPFAM" id="SSF55608">
    <property type="entry name" value="Homing endonucleases"/>
    <property type="match status" value="1"/>
</dbReference>
<evidence type="ECO:0000256" key="3">
    <source>
        <dbReference type="ARBA" id="ARBA00023000"/>
    </source>
</evidence>
<keyword evidence="9" id="KW-1185">Reference proteome</keyword>
<dbReference type="CDD" id="cd00081">
    <property type="entry name" value="Hint"/>
    <property type="match status" value="1"/>
</dbReference>
<dbReference type="Gene3D" id="3.80.30.30">
    <property type="match status" value="1"/>
</dbReference>
<feature type="domain" description="Hint" evidence="6">
    <location>
        <begin position="384"/>
        <end position="426"/>
    </location>
</feature>
<evidence type="ECO:0000256" key="1">
    <source>
        <dbReference type="ARBA" id="ARBA00022723"/>
    </source>
</evidence>
<dbReference type="NCBIfam" id="NF038136">
    <property type="entry name" value="rSAM_Rv_intein"/>
    <property type="match status" value="1"/>
</dbReference>
<evidence type="ECO:0000313" key="8">
    <source>
        <dbReference type="EMBL" id="BDV29481.1"/>
    </source>
</evidence>
<evidence type="ECO:0000259" key="7">
    <source>
        <dbReference type="SMART" id="SM00306"/>
    </source>
</evidence>